<dbReference type="SUPFAM" id="SSF69593">
    <property type="entry name" value="Glycerol-3-phosphate (1)-acyltransferase"/>
    <property type="match status" value="1"/>
</dbReference>
<proteinExistence type="inferred from homology"/>
<dbReference type="Proteomes" id="UP000053317">
    <property type="component" value="Unassembled WGS sequence"/>
</dbReference>
<protein>
    <submittedName>
        <fullName evidence="8">Putative variant 1</fullName>
    </submittedName>
</protein>
<dbReference type="CDD" id="cd07993">
    <property type="entry name" value="LPLAT_DHAPAT-like"/>
    <property type="match status" value="1"/>
</dbReference>
<dbReference type="GO" id="GO:0012505">
    <property type="term" value="C:endomembrane system"/>
    <property type="evidence" value="ECO:0007669"/>
    <property type="project" value="UniProtKB-SubCell"/>
</dbReference>
<dbReference type="PANTHER" id="PTHR12563:SF17">
    <property type="entry name" value="DIHYDROXYACETONE PHOSPHATE ACYLTRANSFERASE"/>
    <property type="match status" value="1"/>
</dbReference>
<feature type="compositionally biased region" description="Basic and acidic residues" evidence="6">
    <location>
        <begin position="778"/>
        <end position="787"/>
    </location>
</feature>
<comment type="similarity">
    <text evidence="2">Belongs to the GPAT/DAPAT family.</text>
</comment>
<dbReference type="InterPro" id="IPR041728">
    <property type="entry name" value="GPAT/DHAPAT_LPLAT"/>
</dbReference>
<evidence type="ECO:0000256" key="1">
    <source>
        <dbReference type="ARBA" id="ARBA00004184"/>
    </source>
</evidence>
<keyword evidence="3" id="KW-0808">Transferase</keyword>
<dbReference type="GO" id="GO:0031966">
    <property type="term" value="C:mitochondrial membrane"/>
    <property type="evidence" value="ECO:0007669"/>
    <property type="project" value="TreeGrafter"/>
</dbReference>
<dbReference type="InterPro" id="IPR045520">
    <property type="entry name" value="GPAT/DHAPAT_C"/>
</dbReference>
<organism evidence="8 9">
    <name type="scientific">Phaeomoniella chlamydospora</name>
    <name type="common">Phaeoacremonium chlamydosporum</name>
    <dbReference type="NCBI Taxonomy" id="158046"/>
    <lineage>
        <taxon>Eukaryota</taxon>
        <taxon>Fungi</taxon>
        <taxon>Dikarya</taxon>
        <taxon>Ascomycota</taxon>
        <taxon>Pezizomycotina</taxon>
        <taxon>Eurotiomycetes</taxon>
        <taxon>Chaetothyriomycetidae</taxon>
        <taxon>Phaeomoniellales</taxon>
        <taxon>Phaeomoniellaceae</taxon>
        <taxon>Phaeomoniella</taxon>
    </lineage>
</organism>
<evidence type="ECO:0000256" key="2">
    <source>
        <dbReference type="ARBA" id="ARBA00007937"/>
    </source>
</evidence>
<gene>
    <name evidence="8" type="ORF">UCRPC4_g06935</name>
</gene>
<dbReference type="PANTHER" id="PTHR12563">
    <property type="entry name" value="GLYCEROL-3-PHOSPHATE ACYLTRANSFERASE"/>
    <property type="match status" value="1"/>
</dbReference>
<evidence type="ECO:0000313" key="9">
    <source>
        <dbReference type="Proteomes" id="UP000053317"/>
    </source>
</evidence>
<dbReference type="GO" id="GO:0004366">
    <property type="term" value="F:glycerol-3-phosphate O-acyltransferase activity"/>
    <property type="evidence" value="ECO:0007669"/>
    <property type="project" value="TreeGrafter"/>
</dbReference>
<evidence type="ECO:0000313" key="8">
    <source>
        <dbReference type="EMBL" id="KKY13708.1"/>
    </source>
</evidence>
<keyword evidence="9" id="KW-1185">Reference proteome</keyword>
<evidence type="ECO:0000256" key="5">
    <source>
        <dbReference type="ARBA" id="ARBA00023315"/>
    </source>
</evidence>
<dbReference type="SMART" id="SM00563">
    <property type="entry name" value="PlsC"/>
    <property type="match status" value="1"/>
</dbReference>
<sequence>MAKLRDEDDLDLPLEVVGKELVPATTEEEELEKYGVPNGPVERNLLRHNYLRRDPWAWAREISLFVSGRGWRGYQNVIGQPSFFPGYSERMKTAVMGSQLLQKKMSDLADGRVKEERKQGLVTTNEAERREQIMAALHEVVELMTDQMICKMESRPFIRTSYYMVTQLLTRAYHQGIHVDKDEVSRLRAVAEKAAKENKSIVFLPSHKTHIDYIALQVICYRTLVQAYLDTMLRLGYNFECFIEGGRSRTGKLLAPKYGILQYIYESIDSGRCDDCLICPVSIQYDKVIEVDSYVSELLGKPKAKENLQDFLSASSVVSLKLGRVDVRFSDPWSLKDFIAEQKGRLSQVPMGADSQGGRLATLRARIIRTMGYKVLSDINAASVVMPTALVGTVLLTLRGRGVGRGQLTSKVDWLREKIHTRGGRVAHFHGLATEQVVERALEVLGPGLVGQVDGLAEPTYYAVDRFQLSFYRNMTIHLFISEALICAALYTTVKQGGSSTNQQISWDDLRSQVIFLSQLFRGEFIFQAGEGLDKNFDRTILTLVAEGTLAIIDDGVRSRRMVGLTTAERQTGREAFDFYCFLIWPFIEAAWLGAVSLISLTTPLNVDPNIVIEYNKAQTSAQLLGKTLYHQGDLSYFEAVNKEALRNAYARFEEEGIILRSKTQVINPSASSNRKHSGGPITTTILRLSPDWILSRDASTGKILPNGKLWDFTERIARSRREGKARREGATVSTRVLALAERVGTVLYADAGLEYTGDVEGAVKDGKELPVSGTAKGAKEIEEDKKKRFGRRSRL</sequence>
<dbReference type="GO" id="GO:0006072">
    <property type="term" value="P:glycerol-3-phosphate metabolic process"/>
    <property type="evidence" value="ECO:0007669"/>
    <property type="project" value="TreeGrafter"/>
</dbReference>
<reference evidence="8 9" key="2">
    <citation type="submission" date="2015-05" db="EMBL/GenBank/DDBJ databases">
        <authorList>
            <person name="Morales-Cruz A."/>
            <person name="Amrine K.C."/>
            <person name="Cantu D."/>
        </authorList>
    </citation>
    <scope>NUCLEOTIDE SEQUENCE [LARGE SCALE GENOMIC DNA]</scope>
    <source>
        <strain evidence="8">UCRPC4</strain>
    </source>
</reference>
<keyword evidence="4" id="KW-0472">Membrane</keyword>
<dbReference type="GO" id="GO:0019432">
    <property type="term" value="P:triglyceride biosynthetic process"/>
    <property type="evidence" value="ECO:0007669"/>
    <property type="project" value="TreeGrafter"/>
</dbReference>
<name>A0A0G2FP61_PHACM</name>
<feature type="domain" description="Phospholipid/glycerol acyltransferase" evidence="7">
    <location>
        <begin position="201"/>
        <end position="286"/>
    </location>
</feature>
<comment type="caution">
    <text evidence="8">The sequence shown here is derived from an EMBL/GenBank/DDBJ whole genome shotgun (WGS) entry which is preliminary data.</text>
</comment>
<keyword evidence="5" id="KW-0012">Acyltransferase</keyword>
<dbReference type="InterPro" id="IPR022284">
    <property type="entry name" value="GPAT/DHAPAT"/>
</dbReference>
<accession>A0A0G2FP61</accession>
<dbReference type="AlphaFoldDB" id="A0A0G2FP61"/>
<feature type="region of interest" description="Disordered" evidence="6">
    <location>
        <begin position="765"/>
        <end position="796"/>
    </location>
</feature>
<evidence type="ECO:0000256" key="3">
    <source>
        <dbReference type="ARBA" id="ARBA00022679"/>
    </source>
</evidence>
<evidence type="ECO:0000259" key="7">
    <source>
        <dbReference type="SMART" id="SM00563"/>
    </source>
</evidence>
<dbReference type="GO" id="GO:0008654">
    <property type="term" value="P:phospholipid biosynthetic process"/>
    <property type="evidence" value="ECO:0007669"/>
    <property type="project" value="TreeGrafter"/>
</dbReference>
<dbReference type="EMBL" id="LCWF01000265">
    <property type="protein sequence ID" value="KKY13708.1"/>
    <property type="molecule type" value="Genomic_DNA"/>
</dbReference>
<evidence type="ECO:0000256" key="6">
    <source>
        <dbReference type="SAM" id="MobiDB-lite"/>
    </source>
</evidence>
<dbReference type="GO" id="GO:0006631">
    <property type="term" value="P:fatty acid metabolic process"/>
    <property type="evidence" value="ECO:0007669"/>
    <property type="project" value="TreeGrafter"/>
</dbReference>
<dbReference type="InterPro" id="IPR002123">
    <property type="entry name" value="Plipid/glycerol_acylTrfase"/>
</dbReference>
<dbReference type="Pfam" id="PF19277">
    <property type="entry name" value="GPAT_C"/>
    <property type="match status" value="1"/>
</dbReference>
<reference evidence="8 9" key="1">
    <citation type="submission" date="2015-05" db="EMBL/GenBank/DDBJ databases">
        <title>Distinctive expansion of gene families associated with plant cell wall degradation and secondary metabolism in the genomes of grapevine trunk pathogens.</title>
        <authorList>
            <person name="Lawrence D.P."/>
            <person name="Travadon R."/>
            <person name="Rolshausen P.E."/>
            <person name="Baumgartner K."/>
        </authorList>
    </citation>
    <scope>NUCLEOTIDE SEQUENCE [LARGE SCALE GENOMIC DNA]</scope>
    <source>
        <strain evidence="8">UCRPC4</strain>
    </source>
</reference>
<evidence type="ECO:0000256" key="4">
    <source>
        <dbReference type="ARBA" id="ARBA00023136"/>
    </source>
</evidence>
<dbReference type="OrthoDB" id="10255570at2759"/>
<comment type="subcellular location">
    <subcellularLocation>
        <location evidence="1">Endomembrane system</location>
        <topology evidence="1">Peripheral membrane protein</topology>
    </subcellularLocation>
</comment>